<organism evidence="5 6">
    <name type="scientific">Anaerococcus tetradius</name>
    <dbReference type="NCBI Taxonomy" id="33036"/>
    <lineage>
        <taxon>Bacteria</taxon>
        <taxon>Bacillati</taxon>
        <taxon>Bacillota</taxon>
        <taxon>Tissierellia</taxon>
        <taxon>Tissierellales</taxon>
        <taxon>Peptoniphilaceae</taxon>
        <taxon>Anaerococcus</taxon>
    </lineage>
</organism>
<feature type="domain" description="HTH arsR-type" evidence="4">
    <location>
        <begin position="299"/>
        <end position="391"/>
    </location>
</feature>
<dbReference type="PANTHER" id="PTHR33154:SF18">
    <property type="entry name" value="ARSENICAL RESISTANCE OPERON REPRESSOR"/>
    <property type="match status" value="1"/>
</dbReference>
<dbReference type="InterPro" id="IPR036388">
    <property type="entry name" value="WH-like_DNA-bd_sf"/>
</dbReference>
<protein>
    <submittedName>
        <fullName evidence="5">Transcriptional regulator, ArsR family</fullName>
    </submittedName>
</protein>
<evidence type="ECO:0000259" key="4">
    <source>
        <dbReference type="PROSITE" id="PS50987"/>
    </source>
</evidence>
<name>A0A133KIH0_9FIRM</name>
<evidence type="ECO:0000256" key="1">
    <source>
        <dbReference type="ARBA" id="ARBA00023015"/>
    </source>
</evidence>
<keyword evidence="6" id="KW-1185">Reference proteome</keyword>
<dbReference type="PRINTS" id="PR00778">
    <property type="entry name" value="HTHARSR"/>
</dbReference>
<dbReference type="OrthoDB" id="1706794at2"/>
<dbReference type="PATRIC" id="fig|33036.3.peg.75"/>
<evidence type="ECO:0000313" key="6">
    <source>
        <dbReference type="Proteomes" id="UP000070383"/>
    </source>
</evidence>
<evidence type="ECO:0000256" key="2">
    <source>
        <dbReference type="ARBA" id="ARBA00023125"/>
    </source>
</evidence>
<dbReference type="RefSeq" id="WP_060928830.1">
    <property type="nucleotide sequence ID" value="NZ_KQ955246.1"/>
</dbReference>
<dbReference type="Proteomes" id="UP000070383">
    <property type="component" value="Unassembled WGS sequence"/>
</dbReference>
<comment type="caution">
    <text evidence="5">The sequence shown here is derived from an EMBL/GenBank/DDBJ whole genome shotgun (WGS) entry which is preliminary data.</text>
</comment>
<dbReference type="PANTHER" id="PTHR33154">
    <property type="entry name" value="TRANSCRIPTIONAL REGULATOR, ARSR FAMILY"/>
    <property type="match status" value="1"/>
</dbReference>
<dbReference type="Pfam" id="PF01022">
    <property type="entry name" value="HTH_5"/>
    <property type="match status" value="1"/>
</dbReference>
<reference evidence="6" key="1">
    <citation type="submission" date="2016-01" db="EMBL/GenBank/DDBJ databases">
        <authorList>
            <person name="Mitreva M."/>
            <person name="Pepin K.H."/>
            <person name="Mihindukulasuriya K.A."/>
            <person name="Fulton R."/>
            <person name="Fronick C."/>
            <person name="O'Laughlin M."/>
            <person name="Miner T."/>
            <person name="Herter B."/>
            <person name="Rosa B.A."/>
            <person name="Cordes M."/>
            <person name="Tomlinson C."/>
            <person name="Wollam A."/>
            <person name="Palsikar V.B."/>
            <person name="Mardis E.R."/>
            <person name="Wilson R.K."/>
        </authorList>
    </citation>
    <scope>NUCLEOTIDE SEQUENCE [LARGE SCALE GENOMIC DNA]</scope>
    <source>
        <strain evidence="6">MJR8151</strain>
    </source>
</reference>
<accession>A0A133KIH0</accession>
<dbReference type="Gene3D" id="1.10.10.10">
    <property type="entry name" value="Winged helix-like DNA-binding domain superfamily/Winged helix DNA-binding domain"/>
    <property type="match status" value="1"/>
</dbReference>
<proteinExistence type="predicted"/>
<dbReference type="STRING" id="33036.HMPREF3200_00073"/>
<dbReference type="GO" id="GO:0003700">
    <property type="term" value="F:DNA-binding transcription factor activity"/>
    <property type="evidence" value="ECO:0007669"/>
    <property type="project" value="InterPro"/>
</dbReference>
<keyword evidence="2" id="KW-0238">DNA-binding</keyword>
<keyword evidence="3" id="KW-0804">Transcription</keyword>
<dbReference type="SMART" id="SM00418">
    <property type="entry name" value="HTH_ARSR"/>
    <property type="match status" value="1"/>
</dbReference>
<dbReference type="GO" id="GO:0003677">
    <property type="term" value="F:DNA binding"/>
    <property type="evidence" value="ECO:0007669"/>
    <property type="project" value="UniProtKB-KW"/>
</dbReference>
<sequence>MDQVFNDFKIIEKPLLVNEAGLIIYYYTNWLAASNKSQYSFDVAYPGFSFSKDWLLISIEDVFASEKAYVDFVKKVKSKALPYLEEFFTEKNTDILNLFYIFMENDENYLPFFAGIFQNLNIFDLKDLTYERFKEVFDFCFLKFMGVELGDENHKDLASLIASKKKAFKENFLTLMAKLPYRDELSMNLVRSYSNTRSIYDRLLPLLEKLCEILKDKIPLLSKDLTNHFDHIREDDYKFIKDIIDQVGINSFLLANAKPLNVYSLCMAANMEMIQFMSEDLDFAFIKLGVFADKEKKSLGKLKLLNQYLKILGDATRIDILDLLMERSYYSKELSDKLFITPATLSYHLSQLHVCGFVGAYIDGRKTYYYLRKAGFKKIIEELSEFASNIREENHDQRE</sequence>
<gene>
    <name evidence="5" type="ORF">HMPREF3200_00073</name>
</gene>
<dbReference type="AlphaFoldDB" id="A0A133KIH0"/>
<evidence type="ECO:0000256" key="3">
    <source>
        <dbReference type="ARBA" id="ARBA00023163"/>
    </source>
</evidence>
<dbReference type="InterPro" id="IPR011991">
    <property type="entry name" value="ArsR-like_HTH"/>
</dbReference>
<dbReference type="PROSITE" id="PS50987">
    <property type="entry name" value="HTH_ARSR_2"/>
    <property type="match status" value="1"/>
</dbReference>
<keyword evidence="1" id="KW-0805">Transcription regulation</keyword>
<dbReference type="InterPro" id="IPR036390">
    <property type="entry name" value="WH_DNA-bd_sf"/>
</dbReference>
<dbReference type="InterPro" id="IPR001845">
    <property type="entry name" value="HTH_ArsR_DNA-bd_dom"/>
</dbReference>
<dbReference type="CDD" id="cd00090">
    <property type="entry name" value="HTH_ARSR"/>
    <property type="match status" value="1"/>
</dbReference>
<evidence type="ECO:0000313" key="5">
    <source>
        <dbReference type="EMBL" id="KWZ79345.1"/>
    </source>
</evidence>
<dbReference type="EMBL" id="LRPM01000003">
    <property type="protein sequence ID" value="KWZ79345.1"/>
    <property type="molecule type" value="Genomic_DNA"/>
</dbReference>
<dbReference type="InterPro" id="IPR051081">
    <property type="entry name" value="HTH_MetalResp_TranReg"/>
</dbReference>
<dbReference type="SUPFAM" id="SSF46785">
    <property type="entry name" value="Winged helix' DNA-binding domain"/>
    <property type="match status" value="1"/>
</dbReference>